<proteinExistence type="predicted"/>
<evidence type="ECO:0000313" key="4">
    <source>
        <dbReference type="Proteomes" id="UP000655016"/>
    </source>
</evidence>
<dbReference type="Pfam" id="PF08238">
    <property type="entry name" value="Sel1"/>
    <property type="match status" value="4"/>
</dbReference>
<evidence type="ECO:0000313" key="3">
    <source>
        <dbReference type="EMBL" id="GGE94803.1"/>
    </source>
</evidence>
<reference evidence="4" key="1">
    <citation type="journal article" date="2019" name="Int. J. Syst. Evol. Microbiol.">
        <title>The Global Catalogue of Microorganisms (GCM) 10K type strain sequencing project: providing services to taxonomists for standard genome sequencing and annotation.</title>
        <authorList>
            <consortium name="The Broad Institute Genomics Platform"/>
            <consortium name="The Broad Institute Genome Sequencing Center for Infectious Disease"/>
            <person name="Wu L."/>
            <person name="Ma J."/>
        </authorList>
    </citation>
    <scope>NUCLEOTIDE SEQUENCE [LARGE SCALE GENOMIC DNA]</scope>
    <source>
        <strain evidence="4">CGMCC 1.16060</strain>
    </source>
</reference>
<dbReference type="InterPro" id="IPR006597">
    <property type="entry name" value="Sel1-like"/>
</dbReference>
<dbReference type="Gene3D" id="1.25.40.10">
    <property type="entry name" value="Tetratricopeptide repeat domain"/>
    <property type="match status" value="1"/>
</dbReference>
<dbReference type="InterPro" id="IPR052945">
    <property type="entry name" value="Mitotic_Regulator"/>
</dbReference>
<dbReference type="NCBIfam" id="TIGR04183">
    <property type="entry name" value="Por_Secre_tail"/>
    <property type="match status" value="1"/>
</dbReference>
<dbReference type="PANTHER" id="PTHR43628">
    <property type="entry name" value="ACTIVATOR OF C KINASE PROTEIN 1-RELATED"/>
    <property type="match status" value="1"/>
</dbReference>
<dbReference type="InterPro" id="IPR026444">
    <property type="entry name" value="Secre_tail"/>
</dbReference>
<gene>
    <name evidence="3" type="ORF">GCM10011518_00120</name>
</gene>
<keyword evidence="1" id="KW-0732">Signal</keyword>
<keyword evidence="4" id="KW-1185">Reference proteome</keyword>
<sequence length="492" mass="56176">MMKKILLLFIFYTGVYNGIAQQATTDYITQININLYDVGDLQNHPTGLFQLEALTNEGNTNCMNWLGILYNEGLGVEKNENTAFELIKKAASLGNSTAAYNLGRFYMIGTGCDIDFDKAKYWLTASADQGNERAAYGLGYMYYKGFGVEQNYKTAVSWFELSNFPMAKHWLGICYYFGYGVVKDEQKAIINFTKSQTPNSNMMLKHIFENVKDTVDSTLDKQINEKETSENSAIAKETIEKTIDTRIIDESKTEKRVIKPKYLNGKWKGKLIELDWSGKEITRILPVSLEFVVHENEIEYKWKLNNHVTENTTILEDNSLYFENLNMTLDLPFSDNSLSNTLKWQILSAQMDFKTINKKTYLTANLETFTSEWQEPGPPMRLILKDVNEASDELSDEELIAISEQKDKFIAFYPNPFVTDVLIAYELEKDANVSVSVYDLSGNSASINLEQETLQKLGPHHYTLDGTNLKSGMYVVRVSVDNQVHTRILIKQ</sequence>
<dbReference type="PANTHER" id="PTHR43628:SF1">
    <property type="entry name" value="CHITIN SYNTHASE REGULATORY FACTOR 2-RELATED"/>
    <property type="match status" value="1"/>
</dbReference>
<evidence type="ECO:0000259" key="2">
    <source>
        <dbReference type="Pfam" id="PF18962"/>
    </source>
</evidence>
<organism evidence="3 4">
    <name type="scientific">Flavobacterium limi</name>
    <dbReference type="NCBI Taxonomy" id="2045105"/>
    <lineage>
        <taxon>Bacteria</taxon>
        <taxon>Pseudomonadati</taxon>
        <taxon>Bacteroidota</taxon>
        <taxon>Flavobacteriia</taxon>
        <taxon>Flavobacteriales</taxon>
        <taxon>Flavobacteriaceae</taxon>
        <taxon>Flavobacterium</taxon>
    </lineage>
</organism>
<dbReference type="Proteomes" id="UP000655016">
    <property type="component" value="Unassembled WGS sequence"/>
</dbReference>
<accession>A0ABQ1TGA4</accession>
<feature type="domain" description="Secretion system C-terminal sorting" evidence="2">
    <location>
        <begin position="413"/>
        <end position="489"/>
    </location>
</feature>
<dbReference type="SUPFAM" id="SSF81901">
    <property type="entry name" value="HCP-like"/>
    <property type="match status" value="1"/>
</dbReference>
<dbReference type="SMART" id="SM00671">
    <property type="entry name" value="SEL1"/>
    <property type="match status" value="4"/>
</dbReference>
<name>A0ABQ1TGA4_9FLAO</name>
<evidence type="ECO:0000256" key="1">
    <source>
        <dbReference type="ARBA" id="ARBA00022729"/>
    </source>
</evidence>
<dbReference type="EMBL" id="BMKP01000001">
    <property type="protein sequence ID" value="GGE94803.1"/>
    <property type="molecule type" value="Genomic_DNA"/>
</dbReference>
<dbReference type="Pfam" id="PF18962">
    <property type="entry name" value="Por_Secre_tail"/>
    <property type="match status" value="1"/>
</dbReference>
<protein>
    <recommendedName>
        <fullName evidence="2">Secretion system C-terminal sorting domain-containing protein</fullName>
    </recommendedName>
</protein>
<comment type="caution">
    <text evidence="3">The sequence shown here is derived from an EMBL/GenBank/DDBJ whole genome shotgun (WGS) entry which is preliminary data.</text>
</comment>
<dbReference type="InterPro" id="IPR011990">
    <property type="entry name" value="TPR-like_helical_dom_sf"/>
</dbReference>